<dbReference type="RefSeq" id="WP_109929886.1">
    <property type="nucleotide sequence ID" value="NZ_QGNY01000004.1"/>
</dbReference>
<reference evidence="3" key="1">
    <citation type="submission" date="2018-05" db="EMBL/GenBank/DDBJ databases">
        <title>Pedobacter paludis sp. nov., isolated from wetland soil.</title>
        <authorList>
            <person name="Zhang Y."/>
        </authorList>
    </citation>
    <scope>NUCLEOTIDE SEQUENCE [LARGE SCALE GENOMIC DNA]</scope>
    <source>
        <strain evidence="3">R-8</strain>
    </source>
</reference>
<feature type="chain" id="PRO_5016374357" evidence="1">
    <location>
        <begin position="20"/>
        <end position="130"/>
    </location>
</feature>
<evidence type="ECO:0000256" key="1">
    <source>
        <dbReference type="SAM" id="SignalP"/>
    </source>
</evidence>
<dbReference type="EMBL" id="QGNY01000004">
    <property type="protein sequence ID" value="PWS31213.1"/>
    <property type="molecule type" value="Genomic_DNA"/>
</dbReference>
<keyword evidence="1" id="KW-0732">Signal</keyword>
<dbReference type="OrthoDB" id="767753at2"/>
<keyword evidence="3" id="KW-1185">Reference proteome</keyword>
<protein>
    <submittedName>
        <fullName evidence="2">Uncharacterized protein</fullName>
    </submittedName>
</protein>
<gene>
    <name evidence="2" type="ORF">DF947_11435</name>
</gene>
<dbReference type="Proteomes" id="UP000245391">
    <property type="component" value="Unassembled WGS sequence"/>
</dbReference>
<proteinExistence type="predicted"/>
<organism evidence="2 3">
    <name type="scientific">Pedobacter paludis</name>
    <dbReference type="NCBI Taxonomy" id="2203212"/>
    <lineage>
        <taxon>Bacteria</taxon>
        <taxon>Pseudomonadati</taxon>
        <taxon>Bacteroidota</taxon>
        <taxon>Sphingobacteriia</taxon>
        <taxon>Sphingobacteriales</taxon>
        <taxon>Sphingobacteriaceae</taxon>
        <taxon>Pedobacter</taxon>
    </lineage>
</organism>
<evidence type="ECO:0000313" key="2">
    <source>
        <dbReference type="EMBL" id="PWS31213.1"/>
    </source>
</evidence>
<name>A0A317EZ19_9SPHI</name>
<comment type="caution">
    <text evidence="2">The sequence shown here is derived from an EMBL/GenBank/DDBJ whole genome shotgun (WGS) entry which is preliminary data.</text>
</comment>
<sequence>MNKFLITTALVCFSLLAYSQSIFKKESNWMDTKNGVSYEMNIYSKTAKNSDVNMAKAKFTIIGDLSQLEKIELVQDGKPKFKIELKTETTEIPLQPGVYKFKIYHKKLGEKHFEVELKKAQTNNIKLTIK</sequence>
<evidence type="ECO:0000313" key="3">
    <source>
        <dbReference type="Proteomes" id="UP000245391"/>
    </source>
</evidence>
<accession>A0A317EZ19</accession>
<dbReference type="AlphaFoldDB" id="A0A317EZ19"/>
<feature type="signal peptide" evidence="1">
    <location>
        <begin position="1"/>
        <end position="19"/>
    </location>
</feature>